<protein>
    <submittedName>
        <fullName evidence="1">Uncharacterized protein</fullName>
    </submittedName>
</protein>
<sequence>LFSICTQWLTSVRKKTDSKVRRRRCRGGCRNCCPLSSRRWMSSATLHTLMCTCLSQ</sequence>
<feature type="non-terminal residue" evidence="1">
    <location>
        <position position="56"/>
    </location>
</feature>
<dbReference type="GeneID" id="25915947"/>
<organism evidence="1 2">
    <name type="scientific">Sphaeroforma arctica JP610</name>
    <dbReference type="NCBI Taxonomy" id="667725"/>
    <lineage>
        <taxon>Eukaryota</taxon>
        <taxon>Ichthyosporea</taxon>
        <taxon>Ichthyophonida</taxon>
        <taxon>Sphaeroforma</taxon>
    </lineage>
</organism>
<dbReference type="AlphaFoldDB" id="A0A0L0F779"/>
<dbReference type="RefSeq" id="XP_014145910.1">
    <property type="nucleotide sequence ID" value="XM_014290435.1"/>
</dbReference>
<dbReference type="Proteomes" id="UP000054560">
    <property type="component" value="Unassembled WGS sequence"/>
</dbReference>
<evidence type="ECO:0000313" key="1">
    <source>
        <dbReference type="EMBL" id="KNC72008.1"/>
    </source>
</evidence>
<proteinExistence type="predicted"/>
<reference evidence="1 2" key="1">
    <citation type="submission" date="2011-02" db="EMBL/GenBank/DDBJ databases">
        <title>The Genome Sequence of Sphaeroforma arctica JP610.</title>
        <authorList>
            <consortium name="The Broad Institute Genome Sequencing Platform"/>
            <person name="Russ C."/>
            <person name="Cuomo C."/>
            <person name="Young S.K."/>
            <person name="Zeng Q."/>
            <person name="Gargeya S."/>
            <person name="Alvarado L."/>
            <person name="Berlin A."/>
            <person name="Chapman S.B."/>
            <person name="Chen Z."/>
            <person name="Freedman E."/>
            <person name="Gellesch M."/>
            <person name="Goldberg J."/>
            <person name="Griggs A."/>
            <person name="Gujja S."/>
            <person name="Heilman E."/>
            <person name="Heiman D."/>
            <person name="Howarth C."/>
            <person name="Mehta T."/>
            <person name="Neiman D."/>
            <person name="Pearson M."/>
            <person name="Roberts A."/>
            <person name="Saif S."/>
            <person name="Shea T."/>
            <person name="Shenoy N."/>
            <person name="Sisk P."/>
            <person name="Stolte C."/>
            <person name="Sykes S."/>
            <person name="White J."/>
            <person name="Yandava C."/>
            <person name="Burger G."/>
            <person name="Gray M.W."/>
            <person name="Holland P.W.H."/>
            <person name="King N."/>
            <person name="Lang F.B.F."/>
            <person name="Roger A.J."/>
            <person name="Ruiz-Trillo I."/>
            <person name="Haas B."/>
            <person name="Nusbaum C."/>
            <person name="Birren B."/>
        </authorList>
    </citation>
    <scope>NUCLEOTIDE SEQUENCE [LARGE SCALE GENOMIC DNA]</scope>
    <source>
        <strain evidence="1 2">JP610</strain>
    </source>
</reference>
<accession>A0A0L0F779</accession>
<gene>
    <name evidence="1" type="ORF">SARC_15443</name>
</gene>
<dbReference type="EMBL" id="KQ247722">
    <property type="protein sequence ID" value="KNC72008.1"/>
    <property type="molecule type" value="Genomic_DNA"/>
</dbReference>
<feature type="non-terminal residue" evidence="1">
    <location>
        <position position="1"/>
    </location>
</feature>
<keyword evidence="2" id="KW-1185">Reference proteome</keyword>
<name>A0A0L0F779_9EUKA</name>
<evidence type="ECO:0000313" key="2">
    <source>
        <dbReference type="Proteomes" id="UP000054560"/>
    </source>
</evidence>